<evidence type="ECO:0000313" key="4">
    <source>
        <dbReference type="EMBL" id="TJZ52482.1"/>
    </source>
</evidence>
<accession>A0A4U0NFZ0</accession>
<comment type="caution">
    <text evidence="4">The sequence shown here is derived from an EMBL/GenBank/DDBJ whole genome shotgun (WGS) entry which is preliminary data.</text>
</comment>
<dbReference type="AlphaFoldDB" id="A0A4U0NFZ0"/>
<evidence type="ECO:0000256" key="2">
    <source>
        <dbReference type="ARBA" id="ARBA00023315"/>
    </source>
</evidence>
<dbReference type="InterPro" id="IPR000182">
    <property type="entry name" value="GNAT_dom"/>
</dbReference>
<dbReference type="RefSeq" id="WP_136902894.1">
    <property type="nucleotide sequence ID" value="NZ_SUME01000009.1"/>
</dbReference>
<dbReference type="PROSITE" id="PS51186">
    <property type="entry name" value="GNAT"/>
    <property type="match status" value="1"/>
</dbReference>
<feature type="domain" description="N-acetyltransferase" evidence="3">
    <location>
        <begin position="1"/>
        <end position="190"/>
    </location>
</feature>
<evidence type="ECO:0000256" key="1">
    <source>
        <dbReference type="ARBA" id="ARBA00022679"/>
    </source>
</evidence>
<dbReference type="OrthoDB" id="5319888at2"/>
<keyword evidence="2" id="KW-0012">Acyltransferase</keyword>
<sequence>MTIRNARPQDADAISQLMLLAMEEIIYDFICQRNKQEALNFLAYFIRLESNQYSYQNILVVEDANVIIAQVCLYPGKDLLALRKPIIAYLLENYGHNLKPENETQEGEIYLDTLAVSTLEQGKGIGKILLQFVIDKYVYIEKQRLGLLVDKINPNAKSLYLKLGFEVQTNLLIFGKEMEHLQVIPTKTEYYNQ</sequence>
<evidence type="ECO:0000313" key="5">
    <source>
        <dbReference type="Proteomes" id="UP000306808"/>
    </source>
</evidence>
<evidence type="ECO:0000259" key="3">
    <source>
        <dbReference type="PROSITE" id="PS51186"/>
    </source>
</evidence>
<dbReference type="Pfam" id="PF00583">
    <property type="entry name" value="Acetyltransf_1"/>
    <property type="match status" value="1"/>
</dbReference>
<organism evidence="4 5">
    <name type="scientific">Sphingobacterium olei</name>
    <dbReference type="NCBI Taxonomy" id="2571155"/>
    <lineage>
        <taxon>Bacteria</taxon>
        <taxon>Pseudomonadati</taxon>
        <taxon>Bacteroidota</taxon>
        <taxon>Sphingobacteriia</taxon>
        <taxon>Sphingobacteriales</taxon>
        <taxon>Sphingobacteriaceae</taxon>
        <taxon>Sphingobacterium</taxon>
    </lineage>
</organism>
<keyword evidence="5" id="KW-1185">Reference proteome</keyword>
<proteinExistence type="predicted"/>
<dbReference type="CDD" id="cd04301">
    <property type="entry name" value="NAT_SF"/>
    <property type="match status" value="1"/>
</dbReference>
<reference evidence="4 5" key="1">
    <citation type="submission" date="2019-04" db="EMBL/GenBank/DDBJ databases">
        <title>Sphingobacterium olei sp. nov., isolated from oil-contaminated soil.</title>
        <authorList>
            <person name="Liu B."/>
        </authorList>
    </citation>
    <scope>NUCLEOTIDE SEQUENCE [LARGE SCALE GENOMIC DNA]</scope>
    <source>
        <strain evidence="4 5">HAL-9</strain>
    </source>
</reference>
<name>A0A4U0NFZ0_9SPHI</name>
<dbReference type="SUPFAM" id="SSF55729">
    <property type="entry name" value="Acyl-CoA N-acyltransferases (Nat)"/>
    <property type="match status" value="1"/>
</dbReference>
<protein>
    <submittedName>
        <fullName evidence="4">GNAT family N-acetyltransferase</fullName>
    </submittedName>
</protein>
<dbReference type="PANTHER" id="PTHR43420:SF51">
    <property type="entry name" value="PEPTIDYL-LYSINE N-ACETYLTRANSFERASE YIAC"/>
    <property type="match status" value="1"/>
</dbReference>
<keyword evidence="1 4" id="KW-0808">Transferase</keyword>
<dbReference type="InterPro" id="IPR016181">
    <property type="entry name" value="Acyl_CoA_acyltransferase"/>
</dbReference>
<dbReference type="Proteomes" id="UP000306808">
    <property type="component" value="Unassembled WGS sequence"/>
</dbReference>
<gene>
    <name evidence="4" type="ORF">FAZ15_19005</name>
</gene>
<dbReference type="EMBL" id="SUME01000009">
    <property type="protein sequence ID" value="TJZ52482.1"/>
    <property type="molecule type" value="Genomic_DNA"/>
</dbReference>
<dbReference type="InterPro" id="IPR050680">
    <property type="entry name" value="YpeA/RimI_acetyltransf"/>
</dbReference>
<dbReference type="PANTHER" id="PTHR43420">
    <property type="entry name" value="ACETYLTRANSFERASE"/>
    <property type="match status" value="1"/>
</dbReference>
<dbReference type="Gene3D" id="3.40.630.30">
    <property type="match status" value="1"/>
</dbReference>
<dbReference type="GO" id="GO:0016747">
    <property type="term" value="F:acyltransferase activity, transferring groups other than amino-acyl groups"/>
    <property type="evidence" value="ECO:0007669"/>
    <property type="project" value="InterPro"/>
</dbReference>